<protein>
    <submittedName>
        <fullName evidence="1">Uncharacterized protein</fullName>
    </submittedName>
</protein>
<comment type="caution">
    <text evidence="1">The sequence shown here is derived from an EMBL/GenBank/DDBJ whole genome shotgun (WGS) entry which is preliminary data.</text>
</comment>
<sequence length="67" mass="7841">MTISYGFDESSRQKYLLKRSIVEQGEIQILKQKISFLNKIKIHIMGIVRKGGDRQKIFSVMKKITKL</sequence>
<evidence type="ECO:0000313" key="2">
    <source>
        <dbReference type="Proteomes" id="UP000034705"/>
    </source>
</evidence>
<organism evidence="1 2">
    <name type="scientific">Candidatus Uhrbacteria bacterium GW2011_GWF2_46_218</name>
    <dbReference type="NCBI Taxonomy" id="1619001"/>
    <lineage>
        <taxon>Bacteria</taxon>
        <taxon>Candidatus Uhriibacteriota</taxon>
    </lineage>
</organism>
<evidence type="ECO:0000313" key="1">
    <source>
        <dbReference type="EMBL" id="KKU33181.1"/>
    </source>
</evidence>
<dbReference type="AlphaFoldDB" id="A0A0G1PKC8"/>
<dbReference type="Proteomes" id="UP000034705">
    <property type="component" value="Unassembled WGS sequence"/>
</dbReference>
<reference evidence="1 2" key="1">
    <citation type="journal article" date="2015" name="Nature">
        <title>rRNA introns, odd ribosomes, and small enigmatic genomes across a large radiation of phyla.</title>
        <authorList>
            <person name="Brown C.T."/>
            <person name="Hug L.A."/>
            <person name="Thomas B.C."/>
            <person name="Sharon I."/>
            <person name="Castelle C.J."/>
            <person name="Singh A."/>
            <person name="Wilkins M.J."/>
            <person name="Williams K.H."/>
            <person name="Banfield J.F."/>
        </authorList>
    </citation>
    <scope>NUCLEOTIDE SEQUENCE [LARGE SCALE GENOMIC DNA]</scope>
</reference>
<accession>A0A0G1PKC8</accession>
<gene>
    <name evidence="1" type="ORF">UX45_C0011G0017</name>
</gene>
<name>A0A0G1PKC8_9BACT</name>
<dbReference type="EMBL" id="LCMG01000011">
    <property type="protein sequence ID" value="KKU33181.1"/>
    <property type="molecule type" value="Genomic_DNA"/>
</dbReference>
<proteinExistence type="predicted"/>